<evidence type="ECO:0000313" key="2">
    <source>
        <dbReference type="EMBL" id="JAH84071.1"/>
    </source>
</evidence>
<protein>
    <submittedName>
        <fullName evidence="2">Uncharacterized protein</fullName>
    </submittedName>
</protein>
<reference evidence="2" key="2">
    <citation type="journal article" date="2015" name="Fish Shellfish Immunol.">
        <title>Early steps in the European eel (Anguilla anguilla)-Vibrio vulnificus interaction in the gills: Role of the RtxA13 toxin.</title>
        <authorList>
            <person name="Callol A."/>
            <person name="Pajuelo D."/>
            <person name="Ebbesson L."/>
            <person name="Teles M."/>
            <person name="MacKenzie S."/>
            <person name="Amaro C."/>
        </authorList>
    </citation>
    <scope>NUCLEOTIDE SEQUENCE</scope>
</reference>
<organism evidence="2">
    <name type="scientific">Anguilla anguilla</name>
    <name type="common">European freshwater eel</name>
    <name type="synonym">Muraena anguilla</name>
    <dbReference type="NCBI Taxonomy" id="7936"/>
    <lineage>
        <taxon>Eukaryota</taxon>
        <taxon>Metazoa</taxon>
        <taxon>Chordata</taxon>
        <taxon>Craniata</taxon>
        <taxon>Vertebrata</taxon>
        <taxon>Euteleostomi</taxon>
        <taxon>Actinopterygii</taxon>
        <taxon>Neopterygii</taxon>
        <taxon>Teleostei</taxon>
        <taxon>Anguilliformes</taxon>
        <taxon>Anguillidae</taxon>
        <taxon>Anguilla</taxon>
    </lineage>
</organism>
<dbReference type="AlphaFoldDB" id="A0A0E9W168"/>
<name>A0A0E9W168_ANGAN</name>
<reference evidence="2" key="1">
    <citation type="submission" date="2014-11" db="EMBL/GenBank/DDBJ databases">
        <authorList>
            <person name="Amaro Gonzalez C."/>
        </authorList>
    </citation>
    <scope>NUCLEOTIDE SEQUENCE</scope>
</reference>
<accession>A0A0E9W168</accession>
<proteinExistence type="predicted"/>
<dbReference type="EMBL" id="GBXM01024506">
    <property type="protein sequence ID" value="JAH84071.1"/>
    <property type="molecule type" value="Transcribed_RNA"/>
</dbReference>
<evidence type="ECO:0000256" key="1">
    <source>
        <dbReference type="SAM" id="MobiDB-lite"/>
    </source>
</evidence>
<sequence>MTLTQRGGWDTPPSNHRRHRTGIQDTPLSDRGPALHTTSFSMFP</sequence>
<feature type="region of interest" description="Disordered" evidence="1">
    <location>
        <begin position="1"/>
        <end position="44"/>
    </location>
</feature>